<dbReference type="EMBL" id="GBXM01082334">
    <property type="protein sequence ID" value="JAH26243.1"/>
    <property type="molecule type" value="Transcribed_RNA"/>
</dbReference>
<sequence>MLHANHDPLHWSAHCQALQTQLRLSHFQERCFAIEK</sequence>
<proteinExistence type="predicted"/>
<accession>A0A0E9RD48</accession>
<organism evidence="1">
    <name type="scientific">Anguilla anguilla</name>
    <name type="common">European freshwater eel</name>
    <name type="synonym">Muraena anguilla</name>
    <dbReference type="NCBI Taxonomy" id="7936"/>
    <lineage>
        <taxon>Eukaryota</taxon>
        <taxon>Metazoa</taxon>
        <taxon>Chordata</taxon>
        <taxon>Craniata</taxon>
        <taxon>Vertebrata</taxon>
        <taxon>Euteleostomi</taxon>
        <taxon>Actinopterygii</taxon>
        <taxon>Neopterygii</taxon>
        <taxon>Teleostei</taxon>
        <taxon>Anguilliformes</taxon>
        <taxon>Anguillidae</taxon>
        <taxon>Anguilla</taxon>
    </lineage>
</organism>
<evidence type="ECO:0000313" key="1">
    <source>
        <dbReference type="EMBL" id="JAH26243.1"/>
    </source>
</evidence>
<reference evidence="1" key="2">
    <citation type="journal article" date="2015" name="Fish Shellfish Immunol.">
        <title>Early steps in the European eel (Anguilla anguilla)-Vibrio vulnificus interaction in the gills: Role of the RtxA13 toxin.</title>
        <authorList>
            <person name="Callol A."/>
            <person name="Pajuelo D."/>
            <person name="Ebbesson L."/>
            <person name="Teles M."/>
            <person name="MacKenzie S."/>
            <person name="Amaro C."/>
        </authorList>
    </citation>
    <scope>NUCLEOTIDE SEQUENCE</scope>
</reference>
<protein>
    <submittedName>
        <fullName evidence="1">Uncharacterized protein</fullName>
    </submittedName>
</protein>
<dbReference type="AlphaFoldDB" id="A0A0E9RD48"/>
<name>A0A0E9RD48_ANGAN</name>
<reference evidence="1" key="1">
    <citation type="submission" date="2014-11" db="EMBL/GenBank/DDBJ databases">
        <authorList>
            <person name="Amaro Gonzalez C."/>
        </authorList>
    </citation>
    <scope>NUCLEOTIDE SEQUENCE</scope>
</reference>